<dbReference type="STRING" id="287986.DV20_17000"/>
<keyword evidence="3" id="KW-1185">Reference proteome</keyword>
<dbReference type="eggNOG" id="ENOG5033UCU">
    <property type="taxonomic scope" value="Bacteria"/>
</dbReference>
<evidence type="ECO:0008006" key="4">
    <source>
        <dbReference type="Google" id="ProtNLM"/>
    </source>
</evidence>
<accession>A0A066UA27</accession>
<protein>
    <recommendedName>
        <fullName evidence="4">Alkaline shock response membrane anchor protein AmaP</fullName>
    </recommendedName>
</protein>
<feature type="transmembrane region" description="Helical" evidence="1">
    <location>
        <begin position="20"/>
        <end position="43"/>
    </location>
</feature>
<sequence>MSKTIAAKALSRSYTGERTLTFLVGLLAFLGGALALVVGFGALGEFRGRRALLDPIAVAWLGSHATPARIAAIVLGVLLFVLGLRWALRSLRPEPRPDLDLDRTEGAELVVTASAVADAVQADAEQLDGVSRARVRAVGSRTSPALRITLWLREGTDLKAVWSDLDGRVLTRARESLGLDSLPAAIRLELDTAPAKRVH</sequence>
<reference evidence="2 3" key="1">
    <citation type="submission" date="2014-05" db="EMBL/GenBank/DDBJ databases">
        <title>Draft genome sequence of Amycolatopsis rifamycinica DSM 46095.</title>
        <authorList>
            <person name="Lal R."/>
            <person name="Saxena A."/>
            <person name="Kumari R."/>
            <person name="Mukherjee U."/>
            <person name="Singh P."/>
            <person name="Sangwan N."/>
            <person name="Mahato N.K."/>
        </authorList>
    </citation>
    <scope>NUCLEOTIDE SEQUENCE [LARGE SCALE GENOMIC DNA]</scope>
    <source>
        <strain evidence="2 3">DSM 46095</strain>
    </source>
</reference>
<comment type="caution">
    <text evidence="2">The sequence shown here is derived from an EMBL/GenBank/DDBJ whole genome shotgun (WGS) entry which is preliminary data.</text>
</comment>
<proteinExistence type="predicted"/>
<gene>
    <name evidence="2" type="ORF">DV20_17000</name>
</gene>
<organism evidence="2 3">
    <name type="scientific">Amycolatopsis rifamycinica</name>
    <dbReference type="NCBI Taxonomy" id="287986"/>
    <lineage>
        <taxon>Bacteria</taxon>
        <taxon>Bacillati</taxon>
        <taxon>Actinomycetota</taxon>
        <taxon>Actinomycetes</taxon>
        <taxon>Pseudonocardiales</taxon>
        <taxon>Pseudonocardiaceae</taxon>
        <taxon>Amycolatopsis</taxon>
    </lineage>
</organism>
<dbReference type="Proteomes" id="UP000027345">
    <property type="component" value="Unassembled WGS sequence"/>
</dbReference>
<keyword evidence="1" id="KW-0472">Membrane</keyword>
<keyword evidence="1" id="KW-0812">Transmembrane</keyword>
<evidence type="ECO:0000313" key="2">
    <source>
        <dbReference type="EMBL" id="KDN21088.1"/>
    </source>
</evidence>
<dbReference type="RefSeq" id="WP_043781194.1">
    <property type="nucleotide sequence ID" value="NZ_JMQI01000030.1"/>
</dbReference>
<dbReference type="EMBL" id="JMQI01000030">
    <property type="protein sequence ID" value="KDN21088.1"/>
    <property type="molecule type" value="Genomic_DNA"/>
</dbReference>
<name>A0A066UA27_9PSEU</name>
<feature type="transmembrane region" description="Helical" evidence="1">
    <location>
        <begin position="70"/>
        <end position="88"/>
    </location>
</feature>
<evidence type="ECO:0000256" key="1">
    <source>
        <dbReference type="SAM" id="Phobius"/>
    </source>
</evidence>
<dbReference type="AlphaFoldDB" id="A0A066UA27"/>
<evidence type="ECO:0000313" key="3">
    <source>
        <dbReference type="Proteomes" id="UP000027345"/>
    </source>
</evidence>
<keyword evidence="1" id="KW-1133">Transmembrane helix</keyword>
<dbReference type="OrthoDB" id="5186521at2"/>